<reference evidence="2 3" key="1">
    <citation type="journal article" date="2017" name="Plant Biotechnol. J.">
        <title>A comprehensive draft genome sequence for lupin (Lupinus angustifolius), an emerging health food: insights into plant-microbe interactions and legume evolution.</title>
        <authorList>
            <person name="Hane J.K."/>
            <person name="Ming Y."/>
            <person name="Kamphuis L.G."/>
            <person name="Nelson M.N."/>
            <person name="Garg G."/>
            <person name="Atkins C.A."/>
            <person name="Bayer P.E."/>
            <person name="Bravo A."/>
            <person name="Bringans S."/>
            <person name="Cannon S."/>
            <person name="Edwards D."/>
            <person name="Foley R."/>
            <person name="Gao L.L."/>
            <person name="Harrison M.J."/>
            <person name="Huang W."/>
            <person name="Hurgobin B."/>
            <person name="Li S."/>
            <person name="Liu C.W."/>
            <person name="McGrath A."/>
            <person name="Morahan G."/>
            <person name="Murray J."/>
            <person name="Weller J."/>
            <person name="Jian J."/>
            <person name="Singh K.B."/>
        </authorList>
    </citation>
    <scope>NUCLEOTIDE SEQUENCE [LARGE SCALE GENOMIC DNA]</scope>
    <source>
        <strain evidence="3">cv. Tanjil</strain>
        <tissue evidence="2">Whole plant</tissue>
    </source>
</reference>
<proteinExistence type="predicted"/>
<organism evidence="2 3">
    <name type="scientific">Lupinus angustifolius</name>
    <name type="common">Narrow-leaved blue lupine</name>
    <dbReference type="NCBI Taxonomy" id="3871"/>
    <lineage>
        <taxon>Eukaryota</taxon>
        <taxon>Viridiplantae</taxon>
        <taxon>Streptophyta</taxon>
        <taxon>Embryophyta</taxon>
        <taxon>Tracheophyta</taxon>
        <taxon>Spermatophyta</taxon>
        <taxon>Magnoliopsida</taxon>
        <taxon>eudicotyledons</taxon>
        <taxon>Gunneridae</taxon>
        <taxon>Pentapetalae</taxon>
        <taxon>rosids</taxon>
        <taxon>fabids</taxon>
        <taxon>Fabales</taxon>
        <taxon>Fabaceae</taxon>
        <taxon>Papilionoideae</taxon>
        <taxon>50 kb inversion clade</taxon>
        <taxon>genistoids sensu lato</taxon>
        <taxon>core genistoids</taxon>
        <taxon>Genisteae</taxon>
        <taxon>Lupinus</taxon>
    </lineage>
</organism>
<name>A0A4P1R4B7_LUPAN</name>
<protein>
    <recommendedName>
        <fullName evidence="4">Phytosulfokine-beta</fullName>
    </recommendedName>
</protein>
<dbReference type="Gramene" id="OIW00437">
    <property type="protein sequence ID" value="OIW00437"/>
    <property type="gene ID" value="TanjilG_05787"/>
</dbReference>
<sequence length="74" mass="8178">MRLSILALFLFLLFTFNVIYLVHGGVVINKEVVGSTTTRKAGCGNQRSDCIEGNGGSKETEFENEDYVYTNSLP</sequence>
<gene>
    <name evidence="2" type="ORF">TanjilG_05787</name>
</gene>
<keyword evidence="1" id="KW-0732">Signal</keyword>
<evidence type="ECO:0000256" key="1">
    <source>
        <dbReference type="SAM" id="SignalP"/>
    </source>
</evidence>
<dbReference type="Proteomes" id="UP000188354">
    <property type="component" value="Chromosome LG12"/>
</dbReference>
<dbReference type="EMBL" id="CM007372">
    <property type="protein sequence ID" value="OIW00437.1"/>
    <property type="molecule type" value="Genomic_DNA"/>
</dbReference>
<dbReference type="AlphaFoldDB" id="A0A4P1R4B7"/>
<evidence type="ECO:0008006" key="4">
    <source>
        <dbReference type="Google" id="ProtNLM"/>
    </source>
</evidence>
<feature type="signal peptide" evidence="1">
    <location>
        <begin position="1"/>
        <end position="24"/>
    </location>
</feature>
<evidence type="ECO:0000313" key="3">
    <source>
        <dbReference type="Proteomes" id="UP000188354"/>
    </source>
</evidence>
<accession>A0A4P1R4B7</accession>
<evidence type="ECO:0000313" key="2">
    <source>
        <dbReference type="EMBL" id="OIW00437.1"/>
    </source>
</evidence>
<keyword evidence="3" id="KW-1185">Reference proteome</keyword>
<feature type="chain" id="PRO_5020029803" description="Phytosulfokine-beta" evidence="1">
    <location>
        <begin position="25"/>
        <end position="74"/>
    </location>
</feature>